<comment type="catalytic activity">
    <reaction evidence="3">
        <text>N-acetyl-D-muramate 6-phosphate + H2O = N-acetyl-D-glucosamine 6-phosphate + (R)-lactate</text>
        <dbReference type="Rhea" id="RHEA:26410"/>
        <dbReference type="ChEBI" id="CHEBI:15377"/>
        <dbReference type="ChEBI" id="CHEBI:16004"/>
        <dbReference type="ChEBI" id="CHEBI:57513"/>
        <dbReference type="ChEBI" id="CHEBI:58722"/>
        <dbReference type="EC" id="4.2.1.126"/>
    </reaction>
</comment>
<evidence type="ECO:0000259" key="4">
    <source>
        <dbReference type="PROSITE" id="PS51464"/>
    </source>
</evidence>
<feature type="active site" evidence="3">
    <location>
        <position position="122"/>
    </location>
</feature>
<dbReference type="InterPro" id="IPR001347">
    <property type="entry name" value="SIS_dom"/>
</dbReference>
<dbReference type="Pfam" id="PF22645">
    <property type="entry name" value="GKRP_SIS_N"/>
    <property type="match status" value="1"/>
</dbReference>
<comment type="miscellaneous">
    <text evidence="3">A lyase-type mechanism (elimination/hydration) is suggested for the cleavage of the lactyl ether bond of MurNAc 6-phosphate, with the formation of an alpha,beta-unsaturated aldehyde intermediate with (E)-stereochemistry, followed by the syn addition of water to give product.</text>
</comment>
<keyword evidence="6" id="KW-1185">Reference proteome</keyword>
<dbReference type="CDD" id="cd05007">
    <property type="entry name" value="SIS_Etherase"/>
    <property type="match status" value="1"/>
</dbReference>
<dbReference type="PANTHER" id="PTHR10088:SF4">
    <property type="entry name" value="GLUCOKINASE REGULATORY PROTEIN"/>
    <property type="match status" value="1"/>
</dbReference>
<keyword evidence="2 3" id="KW-0119">Carbohydrate metabolism</keyword>
<protein>
    <recommendedName>
        <fullName evidence="3">N-acetylmuramic acid 6-phosphate etherase</fullName>
        <shortName evidence="3">MurNAc-6-P etherase</shortName>
        <ecNumber evidence="3">4.2.1.126</ecNumber>
    </recommendedName>
    <alternativeName>
        <fullName evidence="3">N-acetylmuramic acid 6-phosphate hydrolase</fullName>
    </alternativeName>
    <alternativeName>
        <fullName evidence="3">N-acetylmuramic acid 6-phosphate lyase</fullName>
    </alternativeName>
</protein>
<proteinExistence type="inferred from homology"/>
<keyword evidence="1 3" id="KW-0456">Lyase</keyword>
<evidence type="ECO:0000313" key="5">
    <source>
        <dbReference type="EMBL" id="TQL76945.1"/>
    </source>
</evidence>
<evidence type="ECO:0000313" key="6">
    <source>
        <dbReference type="Proteomes" id="UP000317043"/>
    </source>
</evidence>
<dbReference type="InterPro" id="IPR040190">
    <property type="entry name" value="MURQ/GCKR"/>
</dbReference>
<dbReference type="SUPFAM" id="SSF53697">
    <property type="entry name" value="SIS domain"/>
    <property type="match status" value="1"/>
</dbReference>
<dbReference type="Proteomes" id="UP000317043">
    <property type="component" value="Unassembled WGS sequence"/>
</dbReference>
<dbReference type="GO" id="GO:0009254">
    <property type="term" value="P:peptidoglycan turnover"/>
    <property type="evidence" value="ECO:0007669"/>
    <property type="project" value="TreeGrafter"/>
</dbReference>
<dbReference type="EC" id="4.2.1.126" evidence="3"/>
<evidence type="ECO:0000256" key="1">
    <source>
        <dbReference type="ARBA" id="ARBA00023239"/>
    </source>
</evidence>
<comment type="function">
    <text evidence="3">Specifically catalyzes the cleavage of the D-lactyl ether substituent of MurNAc 6-phosphate, producing GlcNAc 6-phosphate and D-lactate.</text>
</comment>
<dbReference type="NCBIfam" id="NF009222">
    <property type="entry name" value="PRK12570.1"/>
    <property type="match status" value="1"/>
</dbReference>
<dbReference type="GO" id="GO:0097173">
    <property type="term" value="P:N-acetylmuramic acid catabolic process"/>
    <property type="evidence" value="ECO:0007669"/>
    <property type="project" value="UniProtKB-UniPathway"/>
</dbReference>
<accession>A0A543AWJ2</accession>
<sequence length="307" mass="31427">MGDTNTVADSLRGLATEGVDPRFSDIDKLSALELATVMNQADAEVPAAVARALPIIATTVEAVSERMAKGGRLRYVGAGTAGRMAVVDASECPPTFSTPPELIQAILAGGPDAMTTATEGAEDDRDAGIAAIDAHDIGPDDVVIGVTASGRTPFVLAAVAEARRRGALTAGLSCNAGAALSEVAEHGIEIVVGNEVIAGSTRLKSGTAQKLVLNMITTITMVRLGHTYGNYMVDMRVLNEKLAVRAAKMVAEITGADIDVAAAALAKADNHAKTAVLMIEADLDAAEARDLLATVDGKLAVALARTT</sequence>
<dbReference type="GO" id="GO:0016835">
    <property type="term" value="F:carbon-oxygen lyase activity"/>
    <property type="evidence" value="ECO:0007669"/>
    <property type="project" value="UniProtKB-UniRule"/>
</dbReference>
<comment type="subunit">
    <text evidence="3">Homodimer.</text>
</comment>
<dbReference type="NCBIfam" id="TIGR00274">
    <property type="entry name" value="N-acetylmuramic acid 6-phosphate etherase"/>
    <property type="match status" value="1"/>
</dbReference>
<dbReference type="EMBL" id="VFOW01000001">
    <property type="protein sequence ID" value="TQL76945.1"/>
    <property type="molecule type" value="Genomic_DNA"/>
</dbReference>
<organism evidence="5 6">
    <name type="scientific">Stackebrandtia endophytica</name>
    <dbReference type="NCBI Taxonomy" id="1496996"/>
    <lineage>
        <taxon>Bacteria</taxon>
        <taxon>Bacillati</taxon>
        <taxon>Actinomycetota</taxon>
        <taxon>Actinomycetes</taxon>
        <taxon>Glycomycetales</taxon>
        <taxon>Glycomycetaceae</taxon>
        <taxon>Stackebrandtia</taxon>
    </lineage>
</organism>
<dbReference type="HAMAP" id="MF_00068">
    <property type="entry name" value="MurQ"/>
    <property type="match status" value="1"/>
</dbReference>
<evidence type="ECO:0000256" key="3">
    <source>
        <dbReference type="HAMAP-Rule" id="MF_00068"/>
    </source>
</evidence>
<dbReference type="NCBIfam" id="NF003915">
    <property type="entry name" value="PRK05441.1"/>
    <property type="match status" value="1"/>
</dbReference>
<comment type="pathway">
    <text evidence="3">Amino-sugar metabolism; N-acetylmuramate degradation.</text>
</comment>
<comment type="similarity">
    <text evidence="3">Belongs to the GCKR-like family. MurNAc-6-P etherase subfamily.</text>
</comment>
<dbReference type="UniPathway" id="UPA00342"/>
<dbReference type="InterPro" id="IPR005488">
    <property type="entry name" value="Etherase_MurQ"/>
</dbReference>
<feature type="active site" description="Proton donor" evidence="3">
    <location>
        <position position="91"/>
    </location>
</feature>
<dbReference type="AlphaFoldDB" id="A0A543AWJ2"/>
<dbReference type="PROSITE" id="PS51464">
    <property type="entry name" value="SIS"/>
    <property type="match status" value="1"/>
</dbReference>
<dbReference type="PANTHER" id="PTHR10088">
    <property type="entry name" value="GLUCOKINASE REGULATORY PROTEIN"/>
    <property type="match status" value="1"/>
</dbReference>
<dbReference type="InterPro" id="IPR046348">
    <property type="entry name" value="SIS_dom_sf"/>
</dbReference>
<feature type="domain" description="SIS" evidence="4">
    <location>
        <begin position="63"/>
        <end position="226"/>
    </location>
</feature>
<dbReference type="InParanoid" id="A0A543AWJ2"/>
<evidence type="ECO:0000256" key="2">
    <source>
        <dbReference type="ARBA" id="ARBA00023277"/>
    </source>
</evidence>
<reference evidence="5 6" key="1">
    <citation type="submission" date="2019-06" db="EMBL/GenBank/DDBJ databases">
        <title>Sequencing the genomes of 1000 actinobacteria strains.</title>
        <authorList>
            <person name="Klenk H.-P."/>
        </authorList>
    </citation>
    <scope>NUCLEOTIDE SEQUENCE [LARGE SCALE GENOMIC DNA]</scope>
    <source>
        <strain evidence="5 6">DSM 45928</strain>
    </source>
</reference>
<dbReference type="GO" id="GO:0046348">
    <property type="term" value="P:amino sugar catabolic process"/>
    <property type="evidence" value="ECO:0007669"/>
    <property type="project" value="InterPro"/>
</dbReference>
<name>A0A543AWJ2_9ACTN</name>
<dbReference type="GO" id="GO:0016803">
    <property type="term" value="F:ether hydrolase activity"/>
    <property type="evidence" value="ECO:0007669"/>
    <property type="project" value="TreeGrafter"/>
</dbReference>
<dbReference type="RefSeq" id="WP_211347660.1">
    <property type="nucleotide sequence ID" value="NZ_JBHTGS010000001.1"/>
</dbReference>
<dbReference type="GO" id="GO:0097367">
    <property type="term" value="F:carbohydrate derivative binding"/>
    <property type="evidence" value="ECO:0007669"/>
    <property type="project" value="InterPro"/>
</dbReference>
<dbReference type="Gene3D" id="3.40.50.10490">
    <property type="entry name" value="Glucose-6-phosphate isomerase like protein, domain 1"/>
    <property type="match status" value="1"/>
</dbReference>
<gene>
    <name evidence="3" type="primary">murQ</name>
    <name evidence="5" type="ORF">FB566_2489</name>
</gene>
<dbReference type="FunFam" id="3.40.50.10490:FF:000014">
    <property type="entry name" value="N-acetylmuramic acid 6-phosphate etherase"/>
    <property type="match status" value="1"/>
</dbReference>
<dbReference type="Gene3D" id="1.10.8.1080">
    <property type="match status" value="1"/>
</dbReference>
<comment type="caution">
    <text evidence="5">The sequence shown here is derived from an EMBL/GenBank/DDBJ whole genome shotgun (WGS) entry which is preliminary data.</text>
</comment>